<name>A0ACB9LGJ2_BAUVA</name>
<comment type="caution">
    <text evidence="1">The sequence shown here is derived from an EMBL/GenBank/DDBJ whole genome shotgun (WGS) entry which is preliminary data.</text>
</comment>
<gene>
    <name evidence="1" type="ORF">L6164_031667</name>
</gene>
<keyword evidence="2" id="KW-1185">Reference proteome</keyword>
<organism evidence="1 2">
    <name type="scientific">Bauhinia variegata</name>
    <name type="common">Purple orchid tree</name>
    <name type="synonym">Phanera variegata</name>
    <dbReference type="NCBI Taxonomy" id="167791"/>
    <lineage>
        <taxon>Eukaryota</taxon>
        <taxon>Viridiplantae</taxon>
        <taxon>Streptophyta</taxon>
        <taxon>Embryophyta</taxon>
        <taxon>Tracheophyta</taxon>
        <taxon>Spermatophyta</taxon>
        <taxon>Magnoliopsida</taxon>
        <taxon>eudicotyledons</taxon>
        <taxon>Gunneridae</taxon>
        <taxon>Pentapetalae</taxon>
        <taxon>rosids</taxon>
        <taxon>fabids</taxon>
        <taxon>Fabales</taxon>
        <taxon>Fabaceae</taxon>
        <taxon>Cercidoideae</taxon>
        <taxon>Cercideae</taxon>
        <taxon>Bauhiniinae</taxon>
        <taxon>Bauhinia</taxon>
    </lineage>
</organism>
<protein>
    <submittedName>
        <fullName evidence="1">Uncharacterized protein</fullName>
    </submittedName>
</protein>
<dbReference type="EMBL" id="CM039437">
    <property type="protein sequence ID" value="KAI4308611.1"/>
    <property type="molecule type" value="Genomic_DNA"/>
</dbReference>
<evidence type="ECO:0000313" key="2">
    <source>
        <dbReference type="Proteomes" id="UP000828941"/>
    </source>
</evidence>
<accession>A0ACB9LGJ2</accession>
<evidence type="ECO:0000313" key="1">
    <source>
        <dbReference type="EMBL" id="KAI4308611.1"/>
    </source>
</evidence>
<reference evidence="1 2" key="1">
    <citation type="journal article" date="2022" name="DNA Res.">
        <title>Chromosomal-level genome assembly of the orchid tree Bauhinia variegata (Leguminosae; Cercidoideae) supports the allotetraploid origin hypothesis of Bauhinia.</title>
        <authorList>
            <person name="Zhong Y."/>
            <person name="Chen Y."/>
            <person name="Zheng D."/>
            <person name="Pang J."/>
            <person name="Liu Y."/>
            <person name="Luo S."/>
            <person name="Meng S."/>
            <person name="Qian L."/>
            <person name="Wei D."/>
            <person name="Dai S."/>
            <person name="Zhou R."/>
        </authorList>
    </citation>
    <scope>NUCLEOTIDE SEQUENCE [LARGE SCALE GENOMIC DNA]</scope>
    <source>
        <strain evidence="1">BV-YZ2020</strain>
    </source>
</reference>
<sequence>MKKAQLVFVPNPEVGHLFSTIEFANLLLERDERLSIVILVMKALKESTITLASHANISFIELPHVEPPPMELMSKSPEKYLTNFIESHKNCVQEAIVNQILPNSPKLLGLVVDLFCTTMIDVANELGLPSYLYFTCNAAVLSFTLYLLDRHDRVGREFDESESESESIIQGYINPVPAKIFPTSLFSKDGYIAMVNHLKRFKETKGILVNSFLDLESRAVSSLSTQDFPLVYTVGPLINQKIQNNIQSDKREQHEEIMKWLDEQAPSSVVFLCFGSLGSFGVHQLKEIAMGLETSGHRFLWSIRIASEEGESIDYKTVLPACFLDRTKGIGFICGWAPQVDVLAHKAVGGFVSHCGWNSILESLWFGVPILTWPLYGEQQLNAFYMVKELGLAFELRLDSRRDRGDIVKGDEIAKAVKCLMEEDSEVRKRVKEMSLKSRKALIAGGSSYGSVGEWIETMLISN</sequence>
<proteinExistence type="predicted"/>
<dbReference type="Proteomes" id="UP000828941">
    <property type="component" value="Chromosome 12"/>
</dbReference>